<organism evidence="3 4">
    <name type="scientific">Campylobacter gracilis RM3268</name>
    <dbReference type="NCBI Taxonomy" id="553220"/>
    <lineage>
        <taxon>Bacteria</taxon>
        <taxon>Pseudomonadati</taxon>
        <taxon>Campylobacterota</taxon>
        <taxon>Epsilonproteobacteria</taxon>
        <taxon>Campylobacterales</taxon>
        <taxon>Campylobacteraceae</taxon>
        <taxon>Campylobacter</taxon>
    </lineage>
</organism>
<dbReference type="Proteomes" id="UP000005709">
    <property type="component" value="Unassembled WGS sequence"/>
</dbReference>
<protein>
    <recommendedName>
        <fullName evidence="5">DUF3137 domain-containing protein</fullName>
    </recommendedName>
</protein>
<reference evidence="3 4" key="1">
    <citation type="submission" date="2009-07" db="EMBL/GenBank/DDBJ databases">
        <authorList>
            <person name="Madupu R."/>
            <person name="Sebastian Y."/>
            <person name="Durkin A.S."/>
            <person name="Torralba M."/>
            <person name="Methe B."/>
            <person name="Sutton G.G."/>
            <person name="Strausberg R.L."/>
            <person name="Nelson K.E."/>
        </authorList>
    </citation>
    <scope>NUCLEOTIDE SEQUENCE [LARGE SCALE GENOMIC DNA]</scope>
    <source>
        <strain evidence="3 4">RM3268</strain>
    </source>
</reference>
<dbReference type="STRING" id="824.CGRAC_2151"/>
<comment type="caution">
    <text evidence="3">The sequence shown here is derived from an EMBL/GenBank/DDBJ whole genome shotgun (WGS) entry which is preliminary data.</text>
</comment>
<gene>
    <name evidence="3" type="ORF">CAMGR0001_0223</name>
</gene>
<feature type="transmembrane region" description="Helical" evidence="2">
    <location>
        <begin position="50"/>
        <end position="70"/>
    </location>
</feature>
<dbReference type="EMBL" id="ACYG01000030">
    <property type="protein sequence ID" value="EEV16610.1"/>
    <property type="molecule type" value="Genomic_DNA"/>
</dbReference>
<dbReference type="RefSeq" id="WP_005872839.1">
    <property type="nucleotide sequence ID" value="NZ_ACYG01000030.1"/>
</dbReference>
<feature type="transmembrane region" description="Helical" evidence="2">
    <location>
        <begin position="21"/>
        <end position="44"/>
    </location>
</feature>
<evidence type="ECO:0000313" key="4">
    <source>
        <dbReference type="Proteomes" id="UP000005709"/>
    </source>
</evidence>
<dbReference type="AlphaFoldDB" id="C8PKK1"/>
<evidence type="ECO:0000256" key="2">
    <source>
        <dbReference type="SAM" id="Phobius"/>
    </source>
</evidence>
<keyword evidence="2" id="KW-0812">Transmembrane</keyword>
<feature type="region of interest" description="Disordered" evidence="1">
    <location>
        <begin position="329"/>
        <end position="360"/>
    </location>
</feature>
<evidence type="ECO:0000256" key="1">
    <source>
        <dbReference type="SAM" id="MobiDB-lite"/>
    </source>
</evidence>
<feature type="compositionally biased region" description="Basic and acidic residues" evidence="1">
    <location>
        <begin position="346"/>
        <end position="360"/>
    </location>
</feature>
<keyword evidence="2" id="KW-1133">Transmembrane helix</keyword>
<accession>C8PKK1</accession>
<dbReference type="InterPro" id="IPR021484">
    <property type="entry name" value="DUF3137"/>
</dbReference>
<dbReference type="eggNOG" id="COG0457">
    <property type="taxonomic scope" value="Bacteria"/>
</dbReference>
<name>C8PKK1_9BACT</name>
<keyword evidence="2" id="KW-0472">Membrane</keyword>
<evidence type="ECO:0008006" key="5">
    <source>
        <dbReference type="Google" id="ProtNLM"/>
    </source>
</evidence>
<keyword evidence="4" id="KW-1185">Reference proteome</keyword>
<evidence type="ECO:0000313" key="3">
    <source>
        <dbReference type="EMBL" id="EEV16610.1"/>
    </source>
</evidence>
<proteinExistence type="predicted"/>
<sequence length="360" mass="40601">MDIDRAIEELAKKQQQCKIKFLKPLILLLCIAVFSVGWFIHGLIQNEYSSAVLMSAMIPIIAVSCLWGIFDDSIAKWEYNAFYKNAFIRAIISDIDPAFRYEPQSGIDEEEFRKTGIYSNNEFVAEDQIDGVYKGVKFSLSEAIKIYETRESMRLVELSQRSKSDLSATFLLSAIALWNAWRLGEYVQAFSGSVLVCEFYKKFKGQTIIADRSPGTKFLGDQELMDDVIFGEEFRVFASDKIEARYLLTPSFMGRLGALKLRLAPNIALSAAFMDGKFYLFLNGAKNRFEAALFSPRTTLRDAERIKAEVLQLLGIIDELRLNEGFFGGASESGEPANSPPPGGEELQRLRDKGLSSRDR</sequence>
<dbReference type="Pfam" id="PF11335">
    <property type="entry name" value="DUF3137"/>
    <property type="match status" value="1"/>
</dbReference>